<dbReference type="Gene3D" id="1.10.3470.10">
    <property type="entry name" value="ABC transporter involved in vitamin B12 uptake, BtuC"/>
    <property type="match status" value="1"/>
</dbReference>
<dbReference type="PANTHER" id="PTHR30472">
    <property type="entry name" value="FERRIC ENTEROBACTIN TRANSPORT SYSTEM PERMEASE PROTEIN"/>
    <property type="match status" value="1"/>
</dbReference>
<feature type="transmembrane region" description="Helical" evidence="8">
    <location>
        <begin position="152"/>
        <end position="171"/>
    </location>
</feature>
<name>A0A3D9LFN8_9MICC</name>
<evidence type="ECO:0000256" key="6">
    <source>
        <dbReference type="ARBA" id="ARBA00022989"/>
    </source>
</evidence>
<comment type="subcellular location">
    <subcellularLocation>
        <location evidence="1">Cell membrane</location>
        <topology evidence="1">Multi-pass membrane protein</topology>
    </subcellularLocation>
</comment>
<keyword evidence="5 8" id="KW-0812">Transmembrane</keyword>
<feature type="transmembrane region" description="Helical" evidence="8">
    <location>
        <begin position="95"/>
        <end position="113"/>
    </location>
</feature>
<comment type="caution">
    <text evidence="9">The sequence shown here is derived from an EMBL/GenBank/DDBJ whole genome shotgun (WGS) entry which is preliminary data.</text>
</comment>
<keyword evidence="6 8" id="KW-1133">Transmembrane helix</keyword>
<evidence type="ECO:0000313" key="10">
    <source>
        <dbReference type="Proteomes" id="UP000256727"/>
    </source>
</evidence>
<sequence length="374" mass="36599">MSAPSLETTATAPALESVAGPSPAAVAAVRSLHSRARRRLLTATLCLAAALMLAMGVRVLLGHYTVTIPDFFAILGGETIPGASFIVMQEKLPRAVAGALAGAAFGAAGALFRRTLRNPLASPDIIGVTQGAAVAAVTVLAFGGVRGTGMAAAAMIGGLVAIAIVLGFSMAGRSSAGAGSGGLAGALGGATFIVAGIAVASLCQATLSGAMLALSQHDLQAAAVWTAGSLNAVTWERITLLAVIMIVLVPLAGLLHARLAPADLGGELAHGVGSRPGRTGLWSLVVGALLAAAATAATGPLAFVALLSTPLARGLTGGRPSLPAAALCGAVIVVVADFAAAEAFGGVRLPTGVLTGAAGAPLMLWLLIRSGRKA</sequence>
<dbReference type="GO" id="GO:0022857">
    <property type="term" value="F:transmembrane transporter activity"/>
    <property type="evidence" value="ECO:0007669"/>
    <property type="project" value="InterPro"/>
</dbReference>
<proteinExistence type="inferred from homology"/>
<evidence type="ECO:0000256" key="7">
    <source>
        <dbReference type="ARBA" id="ARBA00023136"/>
    </source>
</evidence>
<dbReference type="EMBL" id="QREH01000001">
    <property type="protein sequence ID" value="REE04484.1"/>
    <property type="molecule type" value="Genomic_DNA"/>
</dbReference>
<accession>A0A3D9LFN8</accession>
<dbReference type="AlphaFoldDB" id="A0A3D9LFN8"/>
<feature type="transmembrane region" description="Helical" evidence="8">
    <location>
        <begin position="280"/>
        <end position="309"/>
    </location>
</feature>
<evidence type="ECO:0000256" key="4">
    <source>
        <dbReference type="ARBA" id="ARBA00022475"/>
    </source>
</evidence>
<feature type="transmembrane region" description="Helical" evidence="8">
    <location>
        <begin position="347"/>
        <end position="368"/>
    </location>
</feature>
<keyword evidence="3" id="KW-0813">Transport</keyword>
<dbReference type="RefSeq" id="WP_245952291.1">
    <property type="nucleotide sequence ID" value="NZ_QREH01000001.1"/>
</dbReference>
<reference evidence="9 10" key="1">
    <citation type="submission" date="2018-07" db="EMBL/GenBank/DDBJ databases">
        <title>Sequencing the genomes of 1000 actinobacteria strains.</title>
        <authorList>
            <person name="Klenk H.-P."/>
        </authorList>
    </citation>
    <scope>NUCLEOTIDE SEQUENCE [LARGE SCALE GENOMIC DNA]</scope>
    <source>
        <strain evidence="9 10">DSM 14442</strain>
    </source>
</reference>
<gene>
    <name evidence="9" type="ORF">C8E99_2320</name>
</gene>
<dbReference type="InterPro" id="IPR037294">
    <property type="entry name" value="ABC_BtuC-like"/>
</dbReference>
<dbReference type="InterPro" id="IPR000522">
    <property type="entry name" value="ABC_transptr_permease_BtuC"/>
</dbReference>
<evidence type="ECO:0000256" key="1">
    <source>
        <dbReference type="ARBA" id="ARBA00004651"/>
    </source>
</evidence>
<feature type="transmembrane region" description="Helical" evidence="8">
    <location>
        <begin position="67"/>
        <end position="88"/>
    </location>
</feature>
<comment type="similarity">
    <text evidence="2">Belongs to the binding-protein-dependent transport system permease family. FecCD subfamily.</text>
</comment>
<evidence type="ECO:0000256" key="8">
    <source>
        <dbReference type="SAM" id="Phobius"/>
    </source>
</evidence>
<dbReference type="PANTHER" id="PTHR30472:SF24">
    <property type="entry name" value="FERRIC ENTEROBACTIN TRANSPORT SYSTEM PERMEASE PROTEIN FEPG"/>
    <property type="match status" value="1"/>
</dbReference>
<feature type="transmembrane region" description="Helical" evidence="8">
    <location>
        <begin position="125"/>
        <end position="145"/>
    </location>
</feature>
<dbReference type="GO" id="GO:0005886">
    <property type="term" value="C:plasma membrane"/>
    <property type="evidence" value="ECO:0007669"/>
    <property type="project" value="UniProtKB-SubCell"/>
</dbReference>
<feature type="transmembrane region" description="Helical" evidence="8">
    <location>
        <begin position="40"/>
        <end position="61"/>
    </location>
</feature>
<feature type="transmembrane region" description="Helical" evidence="8">
    <location>
        <begin position="321"/>
        <end position="341"/>
    </location>
</feature>
<evidence type="ECO:0000256" key="5">
    <source>
        <dbReference type="ARBA" id="ARBA00022692"/>
    </source>
</evidence>
<keyword evidence="10" id="KW-1185">Reference proteome</keyword>
<keyword evidence="4" id="KW-1003">Cell membrane</keyword>
<evidence type="ECO:0000256" key="3">
    <source>
        <dbReference type="ARBA" id="ARBA00022448"/>
    </source>
</evidence>
<evidence type="ECO:0000256" key="2">
    <source>
        <dbReference type="ARBA" id="ARBA00007935"/>
    </source>
</evidence>
<protein>
    <submittedName>
        <fullName evidence="9">Iron complex transport system permease protein</fullName>
    </submittedName>
</protein>
<organism evidence="9 10">
    <name type="scientific">Citricoccus muralis</name>
    <dbReference type="NCBI Taxonomy" id="169134"/>
    <lineage>
        <taxon>Bacteria</taxon>
        <taxon>Bacillati</taxon>
        <taxon>Actinomycetota</taxon>
        <taxon>Actinomycetes</taxon>
        <taxon>Micrococcales</taxon>
        <taxon>Micrococcaceae</taxon>
        <taxon>Citricoccus</taxon>
    </lineage>
</organism>
<dbReference type="GO" id="GO:0033214">
    <property type="term" value="P:siderophore-iron import into cell"/>
    <property type="evidence" value="ECO:0007669"/>
    <property type="project" value="TreeGrafter"/>
</dbReference>
<dbReference type="Pfam" id="PF01032">
    <property type="entry name" value="FecCD"/>
    <property type="match status" value="1"/>
</dbReference>
<feature type="transmembrane region" description="Helical" evidence="8">
    <location>
        <begin position="183"/>
        <end position="203"/>
    </location>
</feature>
<dbReference type="Proteomes" id="UP000256727">
    <property type="component" value="Unassembled WGS sequence"/>
</dbReference>
<dbReference type="SUPFAM" id="SSF81345">
    <property type="entry name" value="ABC transporter involved in vitamin B12 uptake, BtuC"/>
    <property type="match status" value="1"/>
</dbReference>
<keyword evidence="7 8" id="KW-0472">Membrane</keyword>
<feature type="transmembrane region" description="Helical" evidence="8">
    <location>
        <begin position="238"/>
        <end position="260"/>
    </location>
</feature>
<evidence type="ECO:0000313" key="9">
    <source>
        <dbReference type="EMBL" id="REE04484.1"/>
    </source>
</evidence>